<evidence type="ECO:0000313" key="2">
    <source>
        <dbReference type="EMBL" id="KAL2274659.1"/>
    </source>
</evidence>
<dbReference type="PANTHER" id="PTHR41805">
    <property type="entry name" value="EXPRESSED PROTEIN"/>
    <property type="match status" value="1"/>
</dbReference>
<proteinExistence type="predicted"/>
<dbReference type="Proteomes" id="UP001600888">
    <property type="component" value="Unassembled WGS sequence"/>
</dbReference>
<accession>A0ABR4DWC0</accession>
<protein>
    <recommendedName>
        <fullName evidence="4">rRNA-processing protein FYV7</fullName>
    </recommendedName>
</protein>
<evidence type="ECO:0000313" key="3">
    <source>
        <dbReference type="Proteomes" id="UP001600888"/>
    </source>
</evidence>
<name>A0ABR4DWC0_9PEZI</name>
<evidence type="ECO:0000256" key="1">
    <source>
        <dbReference type="SAM" id="MobiDB-lite"/>
    </source>
</evidence>
<dbReference type="PANTHER" id="PTHR41805:SF1">
    <property type="entry name" value="RRNA-PROCESSING PROTEIN FYV7"/>
    <property type="match status" value="1"/>
</dbReference>
<feature type="compositionally biased region" description="Basic and acidic residues" evidence="1">
    <location>
        <begin position="180"/>
        <end position="222"/>
    </location>
</feature>
<sequence length="309" mass="34841">MGSKRPHDEVEGEGGAPSAAPEAKKRKGFRVGPDNLPDGAWRRKNTKIKHELIHKAKVKKDYAKVKAGLQKERERQENPAPGEAATDEPQIHPDRQQRMDDEQLDTQHVDGESAPPRRQARRKEPTSGGNQQELGQRAEREDNPTPPPKPTSTTTTIPHPAEPPTPNDPKARRERRKRRPDYYDKALEEGNRKKAEAEARAAEAERREQERARSIDERERTRRAMLKAKGFSASGKPRGKPKLGRESKVLLDKEPEPQYATRIAVGSPIIAPVAWLKARLSLIFRSLSNGECVRALCNTDRSGLFRDRL</sequence>
<feature type="region of interest" description="Disordered" evidence="1">
    <location>
        <begin position="1"/>
        <end position="244"/>
    </location>
</feature>
<gene>
    <name evidence="2" type="ORF">FJTKL_03073</name>
</gene>
<feature type="compositionally biased region" description="Basic and acidic residues" evidence="1">
    <location>
        <begin position="89"/>
        <end position="111"/>
    </location>
</feature>
<evidence type="ECO:0008006" key="4">
    <source>
        <dbReference type="Google" id="ProtNLM"/>
    </source>
</evidence>
<keyword evidence="3" id="KW-1185">Reference proteome</keyword>
<organism evidence="2 3">
    <name type="scientific">Diaporthe vaccinii</name>
    <dbReference type="NCBI Taxonomy" id="105482"/>
    <lineage>
        <taxon>Eukaryota</taxon>
        <taxon>Fungi</taxon>
        <taxon>Dikarya</taxon>
        <taxon>Ascomycota</taxon>
        <taxon>Pezizomycotina</taxon>
        <taxon>Sordariomycetes</taxon>
        <taxon>Sordariomycetidae</taxon>
        <taxon>Diaporthales</taxon>
        <taxon>Diaporthaceae</taxon>
        <taxon>Diaporthe</taxon>
        <taxon>Diaporthe eres species complex</taxon>
    </lineage>
</organism>
<dbReference type="EMBL" id="JBAWTH010000152">
    <property type="protein sequence ID" value="KAL2274659.1"/>
    <property type="molecule type" value="Genomic_DNA"/>
</dbReference>
<reference evidence="2 3" key="1">
    <citation type="submission" date="2024-03" db="EMBL/GenBank/DDBJ databases">
        <title>A high-quality draft genome sequence of Diaporthe vaccinii, a causative agent of upright dieback and viscid rot disease in cranberry plants.</title>
        <authorList>
            <person name="Sarrasin M."/>
            <person name="Lang B.F."/>
            <person name="Burger G."/>
        </authorList>
    </citation>
    <scope>NUCLEOTIDE SEQUENCE [LARGE SCALE GENOMIC DNA]</scope>
    <source>
        <strain evidence="2 3">IS7</strain>
    </source>
</reference>
<feature type="compositionally biased region" description="Basic and acidic residues" evidence="1">
    <location>
        <begin position="48"/>
        <end position="77"/>
    </location>
</feature>
<comment type="caution">
    <text evidence="2">The sequence shown here is derived from an EMBL/GenBank/DDBJ whole genome shotgun (WGS) entry which is preliminary data.</text>
</comment>